<evidence type="ECO:0008006" key="3">
    <source>
        <dbReference type="Google" id="ProtNLM"/>
    </source>
</evidence>
<dbReference type="Pfam" id="PF11136">
    <property type="entry name" value="DUF2889"/>
    <property type="match status" value="1"/>
</dbReference>
<dbReference type="InterPro" id="IPR021312">
    <property type="entry name" value="DUF2889"/>
</dbReference>
<dbReference type="EMBL" id="JAGINP010000006">
    <property type="protein sequence ID" value="MBP2292260.1"/>
    <property type="molecule type" value="Genomic_DNA"/>
</dbReference>
<evidence type="ECO:0000313" key="2">
    <source>
        <dbReference type="Proteomes" id="UP000781958"/>
    </source>
</evidence>
<name>A0ABS4SI65_9PROT</name>
<protein>
    <recommendedName>
        <fullName evidence="3">DUF2889 domain-containing protein</fullName>
    </recommendedName>
</protein>
<reference evidence="1 2" key="1">
    <citation type="submission" date="2021-03" db="EMBL/GenBank/DDBJ databases">
        <title>Genomic Encyclopedia of Type Strains, Phase III (KMG-III): the genomes of soil and plant-associated and newly described type strains.</title>
        <authorList>
            <person name="Whitman W."/>
        </authorList>
    </citation>
    <scope>NUCLEOTIDE SEQUENCE [LARGE SCALE GENOMIC DNA]</scope>
    <source>
        <strain evidence="1 2">IMMIB AFH-6</strain>
    </source>
</reference>
<comment type="caution">
    <text evidence="1">The sequence shown here is derived from an EMBL/GenBank/DDBJ whole genome shotgun (WGS) entry which is preliminary data.</text>
</comment>
<dbReference type="Proteomes" id="UP000781958">
    <property type="component" value="Unassembled WGS sequence"/>
</dbReference>
<evidence type="ECO:0000313" key="1">
    <source>
        <dbReference type="EMBL" id="MBP2292260.1"/>
    </source>
</evidence>
<sequence length="201" mass="22080">MPLSEPAAREPIHTREVTCRGFRRADGLWDIEGHLTDVKAYEFTTEQRGQILPGDPVHGMWIRLTVDDSLTVRAVEAVTEKSPYRTCGAVLPNFQRLVGLKIATGWTRAVKERLGGVQGCTHLVELLGPVATTAFQTIYPILAREQAAKAKSGETGEAMLSTKRPVLLNTCHIFDSNGEVVRKNWPDHYTGGTEKAAEAAD</sequence>
<proteinExistence type="predicted"/>
<accession>A0ABS4SI65</accession>
<dbReference type="RefSeq" id="WP_209766139.1">
    <property type="nucleotide sequence ID" value="NZ_JAGINP010000006.1"/>
</dbReference>
<keyword evidence="2" id="KW-1185">Reference proteome</keyword>
<gene>
    <name evidence="1" type="ORF">J2851_002030</name>
</gene>
<organism evidence="1 2">
    <name type="scientific">Azospirillum rugosum</name>
    <dbReference type="NCBI Taxonomy" id="416170"/>
    <lineage>
        <taxon>Bacteria</taxon>
        <taxon>Pseudomonadati</taxon>
        <taxon>Pseudomonadota</taxon>
        <taxon>Alphaproteobacteria</taxon>
        <taxon>Rhodospirillales</taxon>
        <taxon>Azospirillaceae</taxon>
        <taxon>Azospirillum</taxon>
    </lineage>
</organism>